<evidence type="ECO:0000256" key="2">
    <source>
        <dbReference type="ARBA" id="ARBA00022723"/>
    </source>
</evidence>
<dbReference type="GO" id="GO:0008270">
    <property type="term" value="F:zinc ion binding"/>
    <property type="evidence" value="ECO:0007669"/>
    <property type="project" value="UniProtKB-KW"/>
</dbReference>
<keyword evidence="2" id="KW-0479">Metal-binding</keyword>
<protein>
    <recommendedName>
        <fullName evidence="13">BED-type domain-containing protein</fullName>
    </recommendedName>
</protein>
<dbReference type="InterPro" id="IPR003656">
    <property type="entry name" value="Znf_BED"/>
</dbReference>
<keyword evidence="8" id="KW-0539">Nucleus</keyword>
<dbReference type="AlphaFoldDB" id="A0A816TIH4"/>
<evidence type="ECO:0000313" key="11">
    <source>
        <dbReference type="EMBL" id="CAF2098577.1"/>
    </source>
</evidence>
<keyword evidence="6" id="KW-0238">DNA-binding</keyword>
<dbReference type="PANTHER" id="PTHR46481:SF10">
    <property type="entry name" value="ZINC FINGER BED DOMAIN-CONTAINING PROTEIN 39"/>
    <property type="match status" value="1"/>
</dbReference>
<dbReference type="InterPro" id="IPR012337">
    <property type="entry name" value="RNaseH-like_sf"/>
</dbReference>
<keyword evidence="4" id="KW-0862">Zinc</keyword>
<comment type="subcellular location">
    <subcellularLocation>
        <location evidence="1">Nucleus</location>
    </subcellularLocation>
</comment>
<sequence length="855" mass="98484">MNFLKQFFEFTRPGNNNISGQCKLCGKLYADKLKSTGNFHKHLKRKHTTQYEESKFSDSIPTKNDTNDYSENLTSNVIKINQVILEELIVKCNLPPSIIEHNGFRNFLKMVAPKWKPTSARHFTKTLLPSLLNNVQDKIKNLLDSVDHLCITVDVWTDRRGRSFAGVTGHFLDLEYVPQALLLDFLRLKGPHTGENIQNITIQILDNMKIKGKVYRIITGNACSMIKAYKFGLSVTDIDYTVQDDNKQQQDDDYDGLSEWLLVDWCENNNDLFDKGNDPAKRLSCFAHSLQLTIRDGLKYTPYLSKSLSKCVNLARRSHKSTKIADILDDIGKTINKSNMTRWSSEYLLIKSIIGLGKKSINEITDVIDDNGLKFSNDDFVILQEAVQILEPFAEITSRIQSESVVTASLVVPSVVHIIDHLKTIKSNISFLKKLCLQLEQATNERFSGIVKRLSQQIVYQDDPFSDPIYFVCTVLDPEFKFFWLVQMNYTPILESQMKQHLIQMILNECEKNIDTSFDNLESSSSSSTLMTNSHTTQSIDASILKKRKLFQYDERFNSSVGSTMTPINEINVYINDPIRSKFSLYWKNSDLYCLKGVVKRAFSIQATSAPIERVFSQAGIIMSPRRTSMNEEVFKSLIFTVRYIHKIMFVSVGLFLSILIYIVNGLIPSSTIETDVNELTKLHKEFLDRSPSVPSRQAYEVRCRAVDECCPNEKENIFSLFSESQFNEKCLTNRTKMAKSNLSSLCMSKLHQLIQLTKEPIYNQYFQVLGNNANRLNRIKIWKKQMKMICSNDELNAYYCERENIEKFKSCQRKVLEMVAKENIDDDEIIYRTYVSQWEQEYAIDNQKLAKAFP</sequence>
<accession>A0A816TIH4</accession>
<evidence type="ECO:0000256" key="8">
    <source>
        <dbReference type="ARBA" id="ARBA00023242"/>
    </source>
</evidence>
<keyword evidence="5" id="KW-0805">Transcription regulation</keyword>
<dbReference type="GO" id="GO:0046983">
    <property type="term" value="F:protein dimerization activity"/>
    <property type="evidence" value="ECO:0007669"/>
    <property type="project" value="InterPro"/>
</dbReference>
<evidence type="ECO:0000259" key="10">
    <source>
        <dbReference type="Pfam" id="PF05699"/>
    </source>
</evidence>
<dbReference type="InterPro" id="IPR052035">
    <property type="entry name" value="ZnF_BED_domain_contain"/>
</dbReference>
<evidence type="ECO:0000256" key="5">
    <source>
        <dbReference type="ARBA" id="ARBA00023015"/>
    </source>
</evidence>
<dbReference type="Proteomes" id="UP000663824">
    <property type="component" value="Unassembled WGS sequence"/>
</dbReference>
<gene>
    <name evidence="11" type="ORF">MBJ925_LOCUS21844</name>
</gene>
<reference evidence="11" key="1">
    <citation type="submission" date="2021-02" db="EMBL/GenBank/DDBJ databases">
        <authorList>
            <person name="Nowell W R."/>
        </authorList>
    </citation>
    <scope>NUCLEOTIDE SEQUENCE</scope>
</reference>
<evidence type="ECO:0000256" key="1">
    <source>
        <dbReference type="ARBA" id="ARBA00004123"/>
    </source>
</evidence>
<evidence type="ECO:0000259" key="9">
    <source>
        <dbReference type="Pfam" id="PF02892"/>
    </source>
</evidence>
<dbReference type="GO" id="GO:0005634">
    <property type="term" value="C:nucleus"/>
    <property type="evidence" value="ECO:0007669"/>
    <property type="project" value="UniProtKB-SubCell"/>
</dbReference>
<feature type="domain" description="BED-type" evidence="9">
    <location>
        <begin position="21"/>
        <end position="47"/>
    </location>
</feature>
<dbReference type="Pfam" id="PF02892">
    <property type="entry name" value="zf-BED"/>
    <property type="match status" value="1"/>
</dbReference>
<evidence type="ECO:0008006" key="13">
    <source>
        <dbReference type="Google" id="ProtNLM"/>
    </source>
</evidence>
<proteinExistence type="predicted"/>
<evidence type="ECO:0000313" key="12">
    <source>
        <dbReference type="Proteomes" id="UP000663824"/>
    </source>
</evidence>
<name>A0A816TIH4_9BILA</name>
<dbReference type="PANTHER" id="PTHR46481">
    <property type="entry name" value="ZINC FINGER BED DOMAIN-CONTAINING PROTEIN 4"/>
    <property type="match status" value="1"/>
</dbReference>
<organism evidence="11 12">
    <name type="scientific">Rotaria magnacalcarata</name>
    <dbReference type="NCBI Taxonomy" id="392030"/>
    <lineage>
        <taxon>Eukaryota</taxon>
        <taxon>Metazoa</taxon>
        <taxon>Spiralia</taxon>
        <taxon>Gnathifera</taxon>
        <taxon>Rotifera</taxon>
        <taxon>Eurotatoria</taxon>
        <taxon>Bdelloidea</taxon>
        <taxon>Philodinida</taxon>
        <taxon>Philodinidae</taxon>
        <taxon>Rotaria</taxon>
    </lineage>
</organism>
<dbReference type="InterPro" id="IPR008906">
    <property type="entry name" value="HATC_C_dom"/>
</dbReference>
<keyword evidence="3" id="KW-0863">Zinc-finger</keyword>
<evidence type="ECO:0000256" key="6">
    <source>
        <dbReference type="ARBA" id="ARBA00023125"/>
    </source>
</evidence>
<evidence type="ECO:0000256" key="3">
    <source>
        <dbReference type="ARBA" id="ARBA00022771"/>
    </source>
</evidence>
<comment type="caution">
    <text evidence="11">The sequence shown here is derived from an EMBL/GenBank/DDBJ whole genome shotgun (WGS) entry which is preliminary data.</text>
</comment>
<dbReference type="Pfam" id="PF05699">
    <property type="entry name" value="Dimer_Tnp_hAT"/>
    <property type="match status" value="1"/>
</dbReference>
<dbReference type="EMBL" id="CAJNRE010011103">
    <property type="protein sequence ID" value="CAF2098577.1"/>
    <property type="molecule type" value="Genomic_DNA"/>
</dbReference>
<evidence type="ECO:0000256" key="4">
    <source>
        <dbReference type="ARBA" id="ARBA00022833"/>
    </source>
</evidence>
<dbReference type="SUPFAM" id="SSF53098">
    <property type="entry name" value="Ribonuclease H-like"/>
    <property type="match status" value="1"/>
</dbReference>
<dbReference type="GO" id="GO:0003677">
    <property type="term" value="F:DNA binding"/>
    <property type="evidence" value="ECO:0007669"/>
    <property type="project" value="UniProtKB-KW"/>
</dbReference>
<keyword evidence="7" id="KW-0804">Transcription</keyword>
<evidence type="ECO:0000256" key="7">
    <source>
        <dbReference type="ARBA" id="ARBA00023163"/>
    </source>
</evidence>
<feature type="domain" description="HAT C-terminal dimerisation" evidence="10">
    <location>
        <begin position="594"/>
        <end position="641"/>
    </location>
</feature>